<keyword evidence="3" id="KW-1185">Reference proteome</keyword>
<dbReference type="EMBL" id="JBHTKJ010000073">
    <property type="protein sequence ID" value="MFD1040515.1"/>
    <property type="molecule type" value="Genomic_DNA"/>
</dbReference>
<feature type="signal peptide" evidence="1">
    <location>
        <begin position="1"/>
        <end position="19"/>
    </location>
</feature>
<evidence type="ECO:0000313" key="3">
    <source>
        <dbReference type="Proteomes" id="UP001597040"/>
    </source>
</evidence>
<gene>
    <name evidence="2" type="ORF">ACFQ3N_19235</name>
</gene>
<dbReference type="PROSITE" id="PS51257">
    <property type="entry name" value="PROKAR_LIPOPROTEIN"/>
    <property type="match status" value="1"/>
</dbReference>
<evidence type="ECO:0008006" key="4">
    <source>
        <dbReference type="Google" id="ProtNLM"/>
    </source>
</evidence>
<evidence type="ECO:0000313" key="2">
    <source>
        <dbReference type="EMBL" id="MFD1040515.1"/>
    </source>
</evidence>
<keyword evidence="1" id="KW-0732">Signal</keyword>
<sequence length="94" mass="10537">MRRYLFSLFCMVISLTLLLGCDSDQSAETTGWELTIYETVNNLVGVTMIVKEGTVSSTGLTVIVENNSDKQCVYGEPFLLEKKIKGKCSYCPRR</sequence>
<reference evidence="3" key="1">
    <citation type="journal article" date="2019" name="Int. J. Syst. Evol. Microbiol.">
        <title>The Global Catalogue of Microorganisms (GCM) 10K type strain sequencing project: providing services to taxonomists for standard genome sequencing and annotation.</title>
        <authorList>
            <consortium name="The Broad Institute Genomics Platform"/>
            <consortium name="The Broad Institute Genome Sequencing Center for Infectious Disease"/>
            <person name="Wu L."/>
            <person name="Ma J."/>
        </authorList>
    </citation>
    <scope>NUCLEOTIDE SEQUENCE [LARGE SCALE GENOMIC DNA]</scope>
    <source>
        <strain evidence="3">CCUG 56754</strain>
    </source>
</reference>
<comment type="caution">
    <text evidence="2">The sequence shown here is derived from an EMBL/GenBank/DDBJ whole genome shotgun (WGS) entry which is preliminary data.</text>
</comment>
<accession>A0ABW3LQ15</accession>
<name>A0ABW3LQ15_9BACI</name>
<feature type="chain" id="PRO_5045654452" description="DUF3221 domain-containing protein" evidence="1">
    <location>
        <begin position="20"/>
        <end position="94"/>
    </location>
</feature>
<proteinExistence type="predicted"/>
<dbReference type="RefSeq" id="WP_390364664.1">
    <property type="nucleotide sequence ID" value="NZ_JBHTKJ010000073.1"/>
</dbReference>
<dbReference type="Proteomes" id="UP001597040">
    <property type="component" value="Unassembled WGS sequence"/>
</dbReference>
<organism evidence="2 3">
    <name type="scientific">Virgibacillus byunsanensis</name>
    <dbReference type="NCBI Taxonomy" id="570945"/>
    <lineage>
        <taxon>Bacteria</taxon>
        <taxon>Bacillati</taxon>
        <taxon>Bacillota</taxon>
        <taxon>Bacilli</taxon>
        <taxon>Bacillales</taxon>
        <taxon>Bacillaceae</taxon>
        <taxon>Virgibacillus</taxon>
    </lineage>
</organism>
<evidence type="ECO:0000256" key="1">
    <source>
        <dbReference type="SAM" id="SignalP"/>
    </source>
</evidence>
<protein>
    <recommendedName>
        <fullName evidence="4">DUF3221 domain-containing protein</fullName>
    </recommendedName>
</protein>